<reference evidence="8" key="1">
    <citation type="submission" date="2023-03" db="EMBL/GenBank/DDBJ databases">
        <title>Massive genome expansion in bonnet fungi (Mycena s.s.) driven by repeated elements and novel gene families across ecological guilds.</title>
        <authorList>
            <consortium name="Lawrence Berkeley National Laboratory"/>
            <person name="Harder C.B."/>
            <person name="Miyauchi S."/>
            <person name="Viragh M."/>
            <person name="Kuo A."/>
            <person name="Thoen E."/>
            <person name="Andreopoulos B."/>
            <person name="Lu D."/>
            <person name="Skrede I."/>
            <person name="Drula E."/>
            <person name="Henrissat B."/>
            <person name="Morin E."/>
            <person name="Kohler A."/>
            <person name="Barry K."/>
            <person name="LaButti K."/>
            <person name="Morin E."/>
            <person name="Salamov A."/>
            <person name="Lipzen A."/>
            <person name="Mereny Z."/>
            <person name="Hegedus B."/>
            <person name="Baldrian P."/>
            <person name="Stursova M."/>
            <person name="Weitz H."/>
            <person name="Taylor A."/>
            <person name="Grigoriev I.V."/>
            <person name="Nagy L.G."/>
            <person name="Martin F."/>
            <person name="Kauserud H."/>
        </authorList>
    </citation>
    <scope>NUCLEOTIDE SEQUENCE</scope>
    <source>
        <strain evidence="8">CBHHK002</strain>
    </source>
</reference>
<protein>
    <recommendedName>
        <fullName evidence="7">S5 DRBM domain-containing protein</fullName>
    </recommendedName>
</protein>
<dbReference type="GO" id="GO:0003723">
    <property type="term" value="F:RNA binding"/>
    <property type="evidence" value="ECO:0007669"/>
    <property type="project" value="InterPro"/>
</dbReference>
<evidence type="ECO:0000256" key="3">
    <source>
        <dbReference type="ARBA" id="ARBA00023274"/>
    </source>
</evidence>
<name>A0AAD7AHS8_9AGAR</name>
<dbReference type="PROSITE" id="PS50881">
    <property type="entry name" value="S5_DSRBD"/>
    <property type="match status" value="1"/>
</dbReference>
<evidence type="ECO:0000256" key="6">
    <source>
        <dbReference type="SAM" id="MobiDB-lite"/>
    </source>
</evidence>
<sequence>MPPRPSHNYIYLATPSLASKFWDESMNRLVRLVGRRPTLFAPRRPLCAPHFRRYSSQNPIPGSESLYEQNPIPKPEESLESLYEENHIPDPEELRLESLYEQYDDYIASVSALVPTPPPLSFEQFKQAADELERDGLPDSGEPDTDPPLLEKYEDILAALSEMEKNDPNFQETLETMSDSILQELEPTVDPVFKQRLDDLEVENSPEQEVAQRVAQLVLSTTDSALLESVENKLATYNGPLSTLNVSVEWYLNNPEQIDIADKVRDEEDSLDAEEPAVATRTHDNNSYYYQDTPIDELNRMERSDRTELIRLLDSIITPVFNEDMAIFNAIADIFAKYEDVELEFHTEPRLPHLRRLEVFQRLLPKPDDETPRDKEKDKAEIAAIVAEVQRQEEIVEAENRAKDQPWPDLMTRDPLLDSREVLELPPTKERPFHNRVVVRNHHSIFTEALHADSFDFDNPEYETTKTDDIEEQGNDTMTNLPLSKERIGRLITFPVHFYMASQQTGKGKIARSVHVTIVGDGNGMVGLGFGKHEKGEVARSKSMREGVRNMDWVERFEDRTIWTEVRTKFGATTVILRPRPVGFGLRCNPYIHRMLTAAGIKDISAKVWGSRNRIAVMKATLRLLQAGHAPLGMGDGLGGPGRKSFKGSGLRSKSEIERERGRRLIDLRV</sequence>
<organism evidence="8 9">
    <name type="scientific">Mycena albidolilacea</name>
    <dbReference type="NCBI Taxonomy" id="1033008"/>
    <lineage>
        <taxon>Eukaryota</taxon>
        <taxon>Fungi</taxon>
        <taxon>Dikarya</taxon>
        <taxon>Basidiomycota</taxon>
        <taxon>Agaricomycotina</taxon>
        <taxon>Agaricomycetes</taxon>
        <taxon>Agaricomycetidae</taxon>
        <taxon>Agaricales</taxon>
        <taxon>Marasmiineae</taxon>
        <taxon>Mycenaceae</taxon>
        <taxon>Mycena</taxon>
    </lineage>
</organism>
<dbReference type="Gene3D" id="3.30.160.20">
    <property type="match status" value="1"/>
</dbReference>
<evidence type="ECO:0000313" key="9">
    <source>
        <dbReference type="Proteomes" id="UP001218218"/>
    </source>
</evidence>
<evidence type="ECO:0000256" key="1">
    <source>
        <dbReference type="ARBA" id="ARBA00008945"/>
    </source>
</evidence>
<evidence type="ECO:0000256" key="4">
    <source>
        <dbReference type="PROSITE-ProRule" id="PRU00268"/>
    </source>
</evidence>
<dbReference type="PANTHER" id="PTHR48277:SF1">
    <property type="entry name" value="MITOCHONDRIAL RIBOSOMAL PROTEIN S5"/>
    <property type="match status" value="1"/>
</dbReference>
<dbReference type="Proteomes" id="UP001218218">
    <property type="component" value="Unassembled WGS sequence"/>
</dbReference>
<dbReference type="InterPro" id="IPR005324">
    <property type="entry name" value="Ribosomal_uS5_C"/>
</dbReference>
<keyword evidence="3 4" id="KW-0687">Ribonucleoprotein</keyword>
<evidence type="ECO:0000259" key="7">
    <source>
        <dbReference type="PROSITE" id="PS50881"/>
    </source>
</evidence>
<dbReference type="InterPro" id="IPR013810">
    <property type="entry name" value="Ribosomal_uS5_N"/>
</dbReference>
<dbReference type="GO" id="GO:0003735">
    <property type="term" value="F:structural constituent of ribosome"/>
    <property type="evidence" value="ECO:0007669"/>
    <property type="project" value="UniProtKB-UniRule"/>
</dbReference>
<comment type="caution">
    <text evidence="8">The sequence shown here is derived from an EMBL/GenBank/DDBJ whole genome shotgun (WGS) entry which is preliminary data.</text>
</comment>
<dbReference type="FunFam" id="3.30.230.10:FF:000002">
    <property type="entry name" value="30S ribosomal protein S5"/>
    <property type="match status" value="1"/>
</dbReference>
<comment type="similarity">
    <text evidence="1 5">Belongs to the universal ribosomal protein uS5 family.</text>
</comment>
<evidence type="ECO:0000256" key="5">
    <source>
        <dbReference type="RuleBase" id="RU003823"/>
    </source>
</evidence>
<proteinExistence type="inferred from homology"/>
<dbReference type="SUPFAM" id="SSF54211">
    <property type="entry name" value="Ribosomal protein S5 domain 2-like"/>
    <property type="match status" value="1"/>
</dbReference>
<dbReference type="InterPro" id="IPR000851">
    <property type="entry name" value="Ribosomal_uS5"/>
</dbReference>
<dbReference type="InterPro" id="IPR014721">
    <property type="entry name" value="Ribsml_uS5_D2-typ_fold_subgr"/>
</dbReference>
<dbReference type="GO" id="GO:1990904">
    <property type="term" value="C:ribonucleoprotein complex"/>
    <property type="evidence" value="ECO:0007669"/>
    <property type="project" value="UniProtKB-UniRule"/>
</dbReference>
<dbReference type="SUPFAM" id="SSF54768">
    <property type="entry name" value="dsRNA-binding domain-like"/>
    <property type="match status" value="1"/>
</dbReference>
<gene>
    <name evidence="8" type="ORF">DFH08DRAFT_801139</name>
</gene>
<keyword evidence="2 4" id="KW-0689">Ribosomal protein</keyword>
<feature type="domain" description="S5 DRBM" evidence="7">
    <location>
        <begin position="491"/>
        <end position="554"/>
    </location>
</feature>
<dbReference type="GO" id="GO:0005840">
    <property type="term" value="C:ribosome"/>
    <property type="evidence" value="ECO:0007669"/>
    <property type="project" value="UniProtKB-KW"/>
</dbReference>
<evidence type="ECO:0000313" key="8">
    <source>
        <dbReference type="EMBL" id="KAJ7359314.1"/>
    </source>
</evidence>
<dbReference type="Pfam" id="PF00333">
    <property type="entry name" value="Ribosomal_S5"/>
    <property type="match status" value="1"/>
</dbReference>
<keyword evidence="9" id="KW-1185">Reference proteome</keyword>
<dbReference type="InterPro" id="IPR020568">
    <property type="entry name" value="Ribosomal_Su5_D2-typ_SF"/>
</dbReference>
<dbReference type="Pfam" id="PF03719">
    <property type="entry name" value="Ribosomal_S5_C"/>
    <property type="match status" value="1"/>
</dbReference>
<dbReference type="PANTHER" id="PTHR48277">
    <property type="entry name" value="MITOCHONDRIAL RIBOSOMAL PROTEIN S5"/>
    <property type="match status" value="1"/>
</dbReference>
<evidence type="ECO:0000256" key="2">
    <source>
        <dbReference type="ARBA" id="ARBA00022980"/>
    </source>
</evidence>
<dbReference type="GO" id="GO:0005737">
    <property type="term" value="C:cytoplasm"/>
    <property type="evidence" value="ECO:0007669"/>
    <property type="project" value="UniProtKB-ARBA"/>
</dbReference>
<accession>A0AAD7AHS8</accession>
<dbReference type="EMBL" id="JARIHO010000006">
    <property type="protein sequence ID" value="KAJ7359314.1"/>
    <property type="molecule type" value="Genomic_DNA"/>
</dbReference>
<dbReference type="GO" id="GO:0006412">
    <property type="term" value="P:translation"/>
    <property type="evidence" value="ECO:0007669"/>
    <property type="project" value="InterPro"/>
</dbReference>
<feature type="region of interest" description="Disordered" evidence="6">
    <location>
        <begin position="635"/>
        <end position="658"/>
    </location>
</feature>
<dbReference type="Gene3D" id="3.30.230.10">
    <property type="match status" value="1"/>
</dbReference>
<dbReference type="AlphaFoldDB" id="A0AAD7AHS8"/>